<organism evidence="2 3">
    <name type="scientific">Eumeta variegata</name>
    <name type="common">Bagworm moth</name>
    <name type="synonym">Eumeta japonica</name>
    <dbReference type="NCBI Taxonomy" id="151549"/>
    <lineage>
        <taxon>Eukaryota</taxon>
        <taxon>Metazoa</taxon>
        <taxon>Ecdysozoa</taxon>
        <taxon>Arthropoda</taxon>
        <taxon>Hexapoda</taxon>
        <taxon>Insecta</taxon>
        <taxon>Pterygota</taxon>
        <taxon>Neoptera</taxon>
        <taxon>Endopterygota</taxon>
        <taxon>Lepidoptera</taxon>
        <taxon>Glossata</taxon>
        <taxon>Ditrysia</taxon>
        <taxon>Tineoidea</taxon>
        <taxon>Psychidae</taxon>
        <taxon>Oiketicinae</taxon>
        <taxon>Eumeta</taxon>
    </lineage>
</organism>
<protein>
    <submittedName>
        <fullName evidence="2">Uncharacterized protein</fullName>
    </submittedName>
</protein>
<proteinExistence type="predicted"/>
<dbReference type="AlphaFoldDB" id="A0A4C1UAM0"/>
<sequence>MGKWACEQPKKQMAPPPMDMTTPEESPVRCQPLGEGIGQSKQHVVDKGSPAGAGGAGPPAAARLRVRST</sequence>
<dbReference type="Proteomes" id="UP000299102">
    <property type="component" value="Unassembled WGS sequence"/>
</dbReference>
<evidence type="ECO:0000313" key="3">
    <source>
        <dbReference type="Proteomes" id="UP000299102"/>
    </source>
</evidence>
<reference evidence="2 3" key="1">
    <citation type="journal article" date="2019" name="Commun. Biol.">
        <title>The bagworm genome reveals a unique fibroin gene that provides high tensile strength.</title>
        <authorList>
            <person name="Kono N."/>
            <person name="Nakamura H."/>
            <person name="Ohtoshi R."/>
            <person name="Tomita M."/>
            <person name="Numata K."/>
            <person name="Arakawa K."/>
        </authorList>
    </citation>
    <scope>NUCLEOTIDE SEQUENCE [LARGE SCALE GENOMIC DNA]</scope>
</reference>
<evidence type="ECO:0000313" key="2">
    <source>
        <dbReference type="EMBL" id="GBP23483.1"/>
    </source>
</evidence>
<keyword evidence="3" id="KW-1185">Reference proteome</keyword>
<evidence type="ECO:0000256" key="1">
    <source>
        <dbReference type="SAM" id="MobiDB-lite"/>
    </source>
</evidence>
<feature type="region of interest" description="Disordered" evidence="1">
    <location>
        <begin position="1"/>
        <end position="69"/>
    </location>
</feature>
<name>A0A4C1UAM0_EUMVA</name>
<accession>A0A4C1UAM0</accession>
<dbReference type="EMBL" id="BGZK01000151">
    <property type="protein sequence ID" value="GBP23483.1"/>
    <property type="molecule type" value="Genomic_DNA"/>
</dbReference>
<gene>
    <name evidence="2" type="ORF">EVAR_12763_1</name>
</gene>
<comment type="caution">
    <text evidence="2">The sequence shown here is derived from an EMBL/GenBank/DDBJ whole genome shotgun (WGS) entry which is preliminary data.</text>
</comment>